<gene>
    <name evidence="2" type="ORF">NX786_07120</name>
</gene>
<protein>
    <recommendedName>
        <fullName evidence="4">ABC transporter substrate-binding protein</fullName>
    </recommendedName>
</protein>
<evidence type="ECO:0000256" key="1">
    <source>
        <dbReference type="SAM" id="SignalP"/>
    </source>
</evidence>
<evidence type="ECO:0000313" key="2">
    <source>
        <dbReference type="EMBL" id="MCS0629102.1"/>
    </source>
</evidence>
<reference evidence="2" key="1">
    <citation type="submission" date="2022-08" db="EMBL/GenBank/DDBJ databases">
        <title>Reclassification of Massilia species as members of the genera Telluria, Duganella, Pseudoduganella, Mokoshia gen. nov. and Zemynaea gen. nov. using orthogonal and non-orthogonal genome-based approaches.</title>
        <authorList>
            <person name="Bowman J.P."/>
        </authorList>
    </citation>
    <scope>NUCLEOTIDE SEQUENCE</scope>
    <source>
        <strain evidence="2">LMG 11547</strain>
    </source>
</reference>
<keyword evidence="3" id="KW-1185">Reference proteome</keyword>
<dbReference type="InterPro" id="IPR007487">
    <property type="entry name" value="ABC_transpt-TYRBP-like"/>
</dbReference>
<comment type="caution">
    <text evidence="2">The sequence shown here is derived from an EMBL/GenBank/DDBJ whole genome shotgun (WGS) entry which is preliminary data.</text>
</comment>
<name>A0ABT2BVX4_9BURK</name>
<feature type="chain" id="PRO_5047018583" description="ABC transporter substrate-binding protein" evidence="1">
    <location>
        <begin position="41"/>
        <end position="321"/>
    </location>
</feature>
<dbReference type="Gene3D" id="3.40.50.2300">
    <property type="match status" value="1"/>
</dbReference>
<feature type="signal peptide" evidence="1">
    <location>
        <begin position="1"/>
        <end position="40"/>
    </location>
</feature>
<dbReference type="PANTHER" id="PTHR35271:SF1">
    <property type="entry name" value="ABC TRANSPORTER, SUBSTRATE-BINDING LIPOPROTEIN"/>
    <property type="match status" value="1"/>
</dbReference>
<dbReference type="PANTHER" id="PTHR35271">
    <property type="entry name" value="ABC TRANSPORTER, SUBSTRATE-BINDING LIPOPROTEIN-RELATED"/>
    <property type="match status" value="1"/>
</dbReference>
<dbReference type="Proteomes" id="UP001165263">
    <property type="component" value="Unassembled WGS sequence"/>
</dbReference>
<dbReference type="RefSeq" id="WP_259448274.1">
    <property type="nucleotide sequence ID" value="NZ_CP119520.1"/>
</dbReference>
<dbReference type="EMBL" id="JANUHC010000002">
    <property type="protein sequence ID" value="MCS0629102.1"/>
    <property type="molecule type" value="Genomic_DNA"/>
</dbReference>
<evidence type="ECO:0008006" key="4">
    <source>
        <dbReference type="Google" id="ProtNLM"/>
    </source>
</evidence>
<accession>A0ABT2BVX4</accession>
<keyword evidence="1" id="KW-0732">Signal</keyword>
<organism evidence="2 3">
    <name type="scientific">Telluria mixta</name>
    <dbReference type="NCBI Taxonomy" id="34071"/>
    <lineage>
        <taxon>Bacteria</taxon>
        <taxon>Pseudomonadati</taxon>
        <taxon>Pseudomonadota</taxon>
        <taxon>Betaproteobacteria</taxon>
        <taxon>Burkholderiales</taxon>
        <taxon>Oxalobacteraceae</taxon>
        <taxon>Telluria group</taxon>
        <taxon>Telluria</taxon>
    </lineage>
</organism>
<proteinExistence type="predicted"/>
<evidence type="ECO:0000313" key="3">
    <source>
        <dbReference type="Proteomes" id="UP001165263"/>
    </source>
</evidence>
<sequence>MGSRLRGNDGVCARTSSLRRQGPNAVLSLAALMFATSAHAFTTRDIKPEPVQGYRFQIVTTDDSAITRRIVDDITRRLVPVFAVFRTELAQHRRMLYVTVGPAALRDVAQRRCDCVVVSTFTSSQVVRSILGTLPPARATSFTAVYAEPAPADQLSLVALLYRRTPRVAAILGPDTAFLKPMLENERVNVVQADPDEDINRLLGQIGQIDVLLALPDSAVYNTENFRNILLSTYRHKQGVIGFSADMVKAGALATTYSEVEDINAQVAEIVASYVAGGELPAPQFPRYFHTIVNEGVARSLDVEVPDNARNFARPAPARHP</sequence>